<dbReference type="Gene3D" id="3.30.710.10">
    <property type="entry name" value="Potassium Channel Kv1.1, Chain A"/>
    <property type="match status" value="1"/>
</dbReference>
<evidence type="ECO:0000313" key="2">
    <source>
        <dbReference type="EMBL" id="KAF7350748.1"/>
    </source>
</evidence>
<feature type="domain" description="BTB" evidence="1">
    <location>
        <begin position="16"/>
        <end position="77"/>
    </location>
</feature>
<evidence type="ECO:0000259" key="1">
    <source>
        <dbReference type="PROSITE" id="PS50097"/>
    </source>
</evidence>
<protein>
    <submittedName>
        <fullName evidence="2">BTB domain-containing protein</fullName>
    </submittedName>
</protein>
<accession>A0A8H6XYN4</accession>
<dbReference type="SUPFAM" id="SSF54695">
    <property type="entry name" value="POZ domain"/>
    <property type="match status" value="1"/>
</dbReference>
<gene>
    <name evidence="2" type="ORF">MSAN_01635900</name>
</gene>
<dbReference type="Proteomes" id="UP000623467">
    <property type="component" value="Unassembled WGS sequence"/>
</dbReference>
<dbReference type="InterPro" id="IPR011333">
    <property type="entry name" value="SKP1/BTB/POZ_sf"/>
</dbReference>
<name>A0A8H6XYN4_9AGAR</name>
<keyword evidence="3" id="KW-1185">Reference proteome</keyword>
<dbReference type="OrthoDB" id="3184970at2759"/>
<dbReference type="AlphaFoldDB" id="A0A8H6XYN4"/>
<reference evidence="2" key="1">
    <citation type="submission" date="2020-05" db="EMBL/GenBank/DDBJ databases">
        <title>Mycena genomes resolve the evolution of fungal bioluminescence.</title>
        <authorList>
            <person name="Tsai I.J."/>
        </authorList>
    </citation>
    <scope>NUCLEOTIDE SEQUENCE</scope>
    <source>
        <strain evidence="2">160909Yilan</strain>
    </source>
</reference>
<dbReference type="EMBL" id="JACAZH010000014">
    <property type="protein sequence ID" value="KAF7350748.1"/>
    <property type="molecule type" value="Genomic_DNA"/>
</dbReference>
<organism evidence="2 3">
    <name type="scientific">Mycena sanguinolenta</name>
    <dbReference type="NCBI Taxonomy" id="230812"/>
    <lineage>
        <taxon>Eukaryota</taxon>
        <taxon>Fungi</taxon>
        <taxon>Dikarya</taxon>
        <taxon>Basidiomycota</taxon>
        <taxon>Agaricomycotina</taxon>
        <taxon>Agaricomycetes</taxon>
        <taxon>Agaricomycetidae</taxon>
        <taxon>Agaricales</taxon>
        <taxon>Marasmiineae</taxon>
        <taxon>Mycenaceae</taxon>
        <taxon>Mycena</taxon>
    </lineage>
</organism>
<evidence type="ECO:0000313" key="3">
    <source>
        <dbReference type="Proteomes" id="UP000623467"/>
    </source>
</evidence>
<comment type="caution">
    <text evidence="2">The sequence shown here is derived from an EMBL/GenBank/DDBJ whole genome shotgun (WGS) entry which is preliminary data.</text>
</comment>
<dbReference type="Pfam" id="PF00651">
    <property type="entry name" value="BTB"/>
    <property type="match status" value="1"/>
</dbReference>
<proteinExistence type="predicted"/>
<dbReference type="PROSITE" id="PS50097">
    <property type="entry name" value="BTB"/>
    <property type="match status" value="1"/>
</dbReference>
<dbReference type="InterPro" id="IPR000210">
    <property type="entry name" value="BTB/POZ_dom"/>
</dbReference>
<sequence>MSAAPPSRTSERFCDPDADLTISSCDGVLFKVHRKNLEVHSDIFANAANATRPENGDEIVLLEESSDALDLLFQYMYRQRQPDLQLVEFPAFMRFAEAVEKYVVYSALTLMEIRMKEHIVEHPLHVLEFAVRHGHADFANQAARMAVGLPISDVGTILSPDTVTKWMSFYDKWHTEARATAASLISHITDRNRSTLGSSLAECLRDPKQWYEQRSAFRSYVSVTFLDLEFMASDRESK</sequence>